<evidence type="ECO:0000313" key="1">
    <source>
        <dbReference type="EMBL" id="MBA0580644.1"/>
    </source>
</evidence>
<dbReference type="Proteomes" id="UP000593578">
    <property type="component" value="Unassembled WGS sequence"/>
</dbReference>
<gene>
    <name evidence="1" type="ORF">Gorai_022853</name>
</gene>
<evidence type="ECO:0000313" key="2">
    <source>
        <dbReference type="Proteomes" id="UP000593578"/>
    </source>
</evidence>
<dbReference type="AlphaFoldDB" id="A0A7J8NUZ0"/>
<dbReference type="EMBL" id="JABEZZ010000002">
    <property type="protein sequence ID" value="MBA0580644.1"/>
    <property type="molecule type" value="Genomic_DNA"/>
</dbReference>
<name>A0A7J8NUZ0_GOSRA</name>
<organism evidence="1 2">
    <name type="scientific">Gossypium raimondii</name>
    <name type="common">Peruvian cotton</name>
    <name type="synonym">Gossypium klotzschianum subsp. raimondii</name>
    <dbReference type="NCBI Taxonomy" id="29730"/>
    <lineage>
        <taxon>Eukaryota</taxon>
        <taxon>Viridiplantae</taxon>
        <taxon>Streptophyta</taxon>
        <taxon>Embryophyta</taxon>
        <taxon>Tracheophyta</taxon>
        <taxon>Spermatophyta</taxon>
        <taxon>Magnoliopsida</taxon>
        <taxon>eudicotyledons</taxon>
        <taxon>Gunneridae</taxon>
        <taxon>Pentapetalae</taxon>
        <taxon>rosids</taxon>
        <taxon>malvids</taxon>
        <taxon>Malvales</taxon>
        <taxon>Malvaceae</taxon>
        <taxon>Malvoideae</taxon>
        <taxon>Gossypium</taxon>
    </lineage>
</organism>
<sequence length="33" mass="4151">MMITRKRRKRRKIGSKTLKRKRMTIMMWHSSCN</sequence>
<comment type="caution">
    <text evidence="1">The sequence shown here is derived from an EMBL/GenBank/DDBJ whole genome shotgun (WGS) entry which is preliminary data.</text>
</comment>
<protein>
    <submittedName>
        <fullName evidence="1">Uncharacterized protein</fullName>
    </submittedName>
</protein>
<reference evidence="1 2" key="1">
    <citation type="journal article" date="2019" name="Genome Biol. Evol.">
        <title>Insights into the evolution of the New World diploid cottons (Gossypium, subgenus Houzingenia) based on genome sequencing.</title>
        <authorList>
            <person name="Grover C.E."/>
            <person name="Arick M.A. 2nd"/>
            <person name="Thrash A."/>
            <person name="Conover J.L."/>
            <person name="Sanders W.S."/>
            <person name="Peterson D.G."/>
            <person name="Frelichowski J.E."/>
            <person name="Scheffler J.A."/>
            <person name="Scheffler B.E."/>
            <person name="Wendel J.F."/>
        </authorList>
    </citation>
    <scope>NUCLEOTIDE SEQUENCE [LARGE SCALE GENOMIC DNA]</scope>
    <source>
        <strain evidence="1">8</strain>
        <tissue evidence="1">Leaf</tissue>
    </source>
</reference>
<proteinExistence type="predicted"/>
<feature type="non-terminal residue" evidence="1">
    <location>
        <position position="33"/>
    </location>
</feature>
<accession>A0A7J8NUZ0</accession>